<feature type="transmembrane region" description="Helical" evidence="1">
    <location>
        <begin position="52"/>
        <end position="72"/>
    </location>
</feature>
<keyword evidence="1" id="KW-1133">Transmembrane helix</keyword>
<organism evidence="2 3">
    <name type="scientific">Saccharopolyspora dendranthemae</name>
    <dbReference type="NCBI Taxonomy" id="1181886"/>
    <lineage>
        <taxon>Bacteria</taxon>
        <taxon>Bacillati</taxon>
        <taxon>Actinomycetota</taxon>
        <taxon>Actinomycetes</taxon>
        <taxon>Pseudonocardiales</taxon>
        <taxon>Pseudonocardiaceae</taxon>
        <taxon>Saccharopolyspora</taxon>
    </lineage>
</organism>
<comment type="caution">
    <text evidence="2">The sequence shown here is derived from an EMBL/GenBank/DDBJ whole genome shotgun (WGS) entry which is preliminary data.</text>
</comment>
<feature type="transmembrane region" description="Helical" evidence="1">
    <location>
        <begin position="84"/>
        <end position="105"/>
    </location>
</feature>
<dbReference type="Pfam" id="PF20064">
    <property type="entry name" value="DUF6463"/>
    <property type="match status" value="1"/>
</dbReference>
<dbReference type="EMBL" id="VIWX01000004">
    <property type="protein sequence ID" value="TWF93862.1"/>
    <property type="molecule type" value="Genomic_DNA"/>
</dbReference>
<accession>A0A561U3C6</accession>
<dbReference type="OrthoDB" id="3574450at2"/>
<dbReference type="AlphaFoldDB" id="A0A561U3C6"/>
<evidence type="ECO:0000313" key="3">
    <source>
        <dbReference type="Proteomes" id="UP000316184"/>
    </source>
</evidence>
<proteinExistence type="predicted"/>
<protein>
    <submittedName>
        <fullName evidence="2">Uncharacterized protein</fullName>
    </submittedName>
</protein>
<keyword evidence="1" id="KW-0812">Transmembrane</keyword>
<evidence type="ECO:0000313" key="2">
    <source>
        <dbReference type="EMBL" id="TWF93862.1"/>
    </source>
</evidence>
<dbReference type="Proteomes" id="UP000316184">
    <property type="component" value="Unassembled WGS sequence"/>
</dbReference>
<evidence type="ECO:0000256" key="1">
    <source>
        <dbReference type="SAM" id="Phobius"/>
    </source>
</evidence>
<sequence length="137" mass="14586">MIKSAGWLIIFFGAAHTLGALTVKQAALHAGSWFTGALWYDDLASMSPANSAYWFSLASFGPPLIVVGATVLWMHSKRITPPSFIAWALGAWTLVGAVVLLRTPWPILLVATVLLLTGIQRARREGPVESAATAQAG</sequence>
<reference evidence="2 3" key="1">
    <citation type="submission" date="2019-06" db="EMBL/GenBank/DDBJ databases">
        <title>Sequencing the genomes of 1000 actinobacteria strains.</title>
        <authorList>
            <person name="Klenk H.-P."/>
        </authorList>
    </citation>
    <scope>NUCLEOTIDE SEQUENCE [LARGE SCALE GENOMIC DNA]</scope>
    <source>
        <strain evidence="2 3">DSM 46699</strain>
    </source>
</reference>
<keyword evidence="1" id="KW-0472">Membrane</keyword>
<keyword evidence="3" id="KW-1185">Reference proteome</keyword>
<dbReference type="RefSeq" id="WP_145741787.1">
    <property type="nucleotide sequence ID" value="NZ_VIWX01000004.1"/>
</dbReference>
<name>A0A561U3C6_9PSEU</name>
<dbReference type="InterPro" id="IPR045590">
    <property type="entry name" value="DUF6463"/>
</dbReference>
<gene>
    <name evidence="2" type="ORF">FHU35_14135</name>
</gene>